<keyword evidence="1" id="KW-0808">Transferase</keyword>
<proteinExistence type="predicted"/>
<reference evidence="1" key="2">
    <citation type="submission" date="2022-01" db="EMBL/GenBank/DDBJ databases">
        <authorList>
            <person name="Yamashiro T."/>
            <person name="Shiraishi A."/>
            <person name="Satake H."/>
            <person name="Nakayama K."/>
        </authorList>
    </citation>
    <scope>NUCLEOTIDE SEQUENCE</scope>
</reference>
<dbReference type="EMBL" id="BQNB010012409">
    <property type="protein sequence ID" value="GJT03215.1"/>
    <property type="molecule type" value="Genomic_DNA"/>
</dbReference>
<dbReference type="GO" id="GO:0003964">
    <property type="term" value="F:RNA-directed DNA polymerase activity"/>
    <property type="evidence" value="ECO:0007669"/>
    <property type="project" value="UniProtKB-KW"/>
</dbReference>
<sequence length="648" mass="73117">MKQNGVTDDALHLYLFPYSLTHHEMASKFLSKYFPPSMVTKLRNDITEGTFMKRRPEECYDLIENMSAHHNDWDTLAHRGESSSSTTSSSEIAALAQQMIEMRKYMLQMYRSNQQVNYVTPSCGTCGGNSYQPQGNHDLLSYRSNNFLGPPSFNNQNQGAGPSVLLPPLSFSSKEVERDPKTITNQSPDIQAHKFLQMFKKPHFNISLVEALALMPKYGKMLKDLLSDKKLLGLANTSFTKNWLAVLLKKLPEKLGDPRKFLIPCDFLELEKCMALADLANRSVTYPTGIAEDVYVQVGKFTFPADFVVIDYDVDPRVPLILGRPFLRTARALVDVYGEELILRDGDENLIFHADNTLKHPQKHGNESINMINFIDITCEDHFPEVLKIKKSNHPLSGSTTPPSDSFPSLAPFETIDSLLEEFADELALFDPFLPRNEDDNFDPEVDLIEIEYLLNRDPSTDSSPTTDIDIIDPILKRFTDEPALVYSSPSGDDDDDLFDFKSDNEEWKKLLFGDHFNDIHSGKDKIKDSKIKILIDELESPESNVLLPLLPASDSTLPEESSELSEIATLLSSPFGNKDKVFNPCILILGGTQIFNNESKDKDLKVNTSSEAFLILKERNFLSISSDQELLFHLELTVIETLLSFSS</sequence>
<comment type="caution">
    <text evidence="1">The sequence shown here is derived from an EMBL/GenBank/DDBJ whole genome shotgun (WGS) entry which is preliminary data.</text>
</comment>
<evidence type="ECO:0000313" key="2">
    <source>
        <dbReference type="Proteomes" id="UP001151760"/>
    </source>
</evidence>
<dbReference type="Gene3D" id="2.40.70.10">
    <property type="entry name" value="Acid Proteases"/>
    <property type="match status" value="1"/>
</dbReference>
<keyword evidence="2" id="KW-1185">Reference proteome</keyword>
<organism evidence="1 2">
    <name type="scientific">Tanacetum coccineum</name>
    <dbReference type="NCBI Taxonomy" id="301880"/>
    <lineage>
        <taxon>Eukaryota</taxon>
        <taxon>Viridiplantae</taxon>
        <taxon>Streptophyta</taxon>
        <taxon>Embryophyta</taxon>
        <taxon>Tracheophyta</taxon>
        <taxon>Spermatophyta</taxon>
        <taxon>Magnoliopsida</taxon>
        <taxon>eudicotyledons</taxon>
        <taxon>Gunneridae</taxon>
        <taxon>Pentapetalae</taxon>
        <taxon>asterids</taxon>
        <taxon>campanulids</taxon>
        <taxon>Asterales</taxon>
        <taxon>Asteraceae</taxon>
        <taxon>Asteroideae</taxon>
        <taxon>Anthemideae</taxon>
        <taxon>Anthemidinae</taxon>
        <taxon>Tanacetum</taxon>
    </lineage>
</organism>
<accession>A0ABQ5AKK0</accession>
<dbReference type="Proteomes" id="UP001151760">
    <property type="component" value="Unassembled WGS sequence"/>
</dbReference>
<dbReference type="InterPro" id="IPR021109">
    <property type="entry name" value="Peptidase_aspartic_dom_sf"/>
</dbReference>
<keyword evidence="1" id="KW-0548">Nucleotidyltransferase</keyword>
<keyword evidence="1" id="KW-0695">RNA-directed DNA polymerase</keyword>
<evidence type="ECO:0000313" key="1">
    <source>
        <dbReference type="EMBL" id="GJT03215.1"/>
    </source>
</evidence>
<name>A0ABQ5AKK0_9ASTR</name>
<gene>
    <name evidence="1" type="ORF">Tco_0824384</name>
</gene>
<reference evidence="1" key="1">
    <citation type="journal article" date="2022" name="Int. J. Mol. Sci.">
        <title>Draft Genome of Tanacetum Coccineum: Genomic Comparison of Closely Related Tanacetum-Family Plants.</title>
        <authorList>
            <person name="Yamashiro T."/>
            <person name="Shiraishi A."/>
            <person name="Nakayama K."/>
            <person name="Satake H."/>
        </authorList>
    </citation>
    <scope>NUCLEOTIDE SEQUENCE</scope>
</reference>
<dbReference type="PANTHER" id="PTHR33067:SF9">
    <property type="entry name" value="RNA-DIRECTED DNA POLYMERASE"/>
    <property type="match status" value="1"/>
</dbReference>
<dbReference type="PANTHER" id="PTHR33067">
    <property type="entry name" value="RNA-DIRECTED DNA POLYMERASE-RELATED"/>
    <property type="match status" value="1"/>
</dbReference>
<protein>
    <submittedName>
        <fullName evidence="1">Reverse transcriptase domain-containing protein</fullName>
    </submittedName>
</protein>
<dbReference type="CDD" id="cd00303">
    <property type="entry name" value="retropepsin_like"/>
    <property type="match status" value="1"/>
</dbReference>